<keyword evidence="2 5" id="KW-0812">Transmembrane</keyword>
<sequence length="129" mass="14634">MKRMDQIIRLAFACVFILFGLSKFYAFMPVPPMMPKAANFIGALVSSGYLWQLVGLIEITGGSILLFNRTSNLGLILLGPIIVNIVTYLLFLQIEIGFPPIAMTVFLLCGFTFLVYRRREEWSKLLLHE</sequence>
<evidence type="ECO:0000256" key="5">
    <source>
        <dbReference type="SAM" id="Phobius"/>
    </source>
</evidence>
<protein>
    <submittedName>
        <fullName evidence="6">DoxX family protein</fullName>
    </submittedName>
</protein>
<comment type="subcellular location">
    <subcellularLocation>
        <location evidence="1">Membrane</location>
        <topology evidence="1">Multi-pass membrane protein</topology>
    </subcellularLocation>
</comment>
<feature type="transmembrane region" description="Helical" evidence="5">
    <location>
        <begin position="97"/>
        <end position="116"/>
    </location>
</feature>
<keyword evidence="3 5" id="KW-1133">Transmembrane helix</keyword>
<accession>A0ABX4NRZ6</accession>
<evidence type="ECO:0000256" key="3">
    <source>
        <dbReference type="ARBA" id="ARBA00022989"/>
    </source>
</evidence>
<dbReference type="EMBL" id="NPDS01000002">
    <property type="protein sequence ID" value="PJZ57783.1"/>
    <property type="molecule type" value="Genomic_DNA"/>
</dbReference>
<evidence type="ECO:0000256" key="1">
    <source>
        <dbReference type="ARBA" id="ARBA00004141"/>
    </source>
</evidence>
<reference evidence="6 7" key="1">
    <citation type="submission" date="2017-07" db="EMBL/GenBank/DDBJ databases">
        <title>Leptospira spp. isolated from tropical soils.</title>
        <authorList>
            <person name="Thibeaux R."/>
            <person name="Iraola G."/>
            <person name="Ferres I."/>
            <person name="Bierque E."/>
            <person name="Girault D."/>
            <person name="Soupe-Gilbert M.-E."/>
            <person name="Picardeau M."/>
            <person name="Goarant C."/>
        </authorList>
    </citation>
    <scope>NUCLEOTIDE SEQUENCE [LARGE SCALE GENOMIC DNA]</scope>
    <source>
        <strain evidence="6 7">FH4-C-A1</strain>
    </source>
</reference>
<comment type="caution">
    <text evidence="6">The sequence shown here is derived from an EMBL/GenBank/DDBJ whole genome shotgun (WGS) entry which is preliminary data.</text>
</comment>
<dbReference type="Pfam" id="PF07681">
    <property type="entry name" value="DoxX"/>
    <property type="match status" value="1"/>
</dbReference>
<evidence type="ECO:0000313" key="7">
    <source>
        <dbReference type="Proteomes" id="UP000231879"/>
    </source>
</evidence>
<evidence type="ECO:0000313" key="6">
    <source>
        <dbReference type="EMBL" id="PJZ57783.1"/>
    </source>
</evidence>
<keyword evidence="7" id="KW-1185">Reference proteome</keyword>
<proteinExistence type="predicted"/>
<feature type="transmembrane region" description="Helical" evidence="5">
    <location>
        <begin position="74"/>
        <end position="91"/>
    </location>
</feature>
<evidence type="ECO:0000256" key="4">
    <source>
        <dbReference type="ARBA" id="ARBA00023136"/>
    </source>
</evidence>
<dbReference type="RefSeq" id="WP_100761434.1">
    <property type="nucleotide sequence ID" value="NZ_NPDS01000002.1"/>
</dbReference>
<evidence type="ECO:0000256" key="2">
    <source>
        <dbReference type="ARBA" id="ARBA00022692"/>
    </source>
</evidence>
<name>A0ABX4NRZ6_9LEPT</name>
<organism evidence="6 7">
    <name type="scientific">Leptospira barantonii</name>
    <dbReference type="NCBI Taxonomy" id="2023184"/>
    <lineage>
        <taxon>Bacteria</taxon>
        <taxon>Pseudomonadati</taxon>
        <taxon>Spirochaetota</taxon>
        <taxon>Spirochaetia</taxon>
        <taxon>Leptospirales</taxon>
        <taxon>Leptospiraceae</taxon>
        <taxon>Leptospira</taxon>
    </lineage>
</organism>
<dbReference type="Proteomes" id="UP000231879">
    <property type="component" value="Unassembled WGS sequence"/>
</dbReference>
<gene>
    <name evidence="6" type="ORF">CH367_05125</name>
</gene>
<keyword evidence="4 5" id="KW-0472">Membrane</keyword>
<feature type="transmembrane region" description="Helical" evidence="5">
    <location>
        <begin position="50"/>
        <end position="67"/>
    </location>
</feature>
<dbReference type="InterPro" id="IPR032808">
    <property type="entry name" value="DoxX"/>
</dbReference>